<keyword evidence="2 5" id="KW-0963">Cytoplasm</keyword>
<dbReference type="Gene3D" id="3.30.460.10">
    <property type="entry name" value="Beta Polymerase, domain 2"/>
    <property type="match status" value="1"/>
</dbReference>
<comment type="subcellular location">
    <subcellularLocation>
        <location evidence="5">Cytoplasm</location>
    </subcellularLocation>
</comment>
<evidence type="ECO:0000256" key="5">
    <source>
        <dbReference type="HAMAP-Rule" id="MF_01477"/>
    </source>
</evidence>
<dbReference type="AlphaFoldDB" id="K9AV28"/>
<dbReference type="OrthoDB" id="9793681at2"/>
<evidence type="ECO:0000256" key="1">
    <source>
        <dbReference type="ARBA" id="ARBA00010574"/>
    </source>
</evidence>
<dbReference type="GO" id="GO:0005737">
    <property type="term" value="C:cytoplasm"/>
    <property type="evidence" value="ECO:0007669"/>
    <property type="project" value="UniProtKB-SubCell"/>
</dbReference>
<comment type="subunit">
    <text evidence="5">Interacts with ribosomal protein uL14 (rplN).</text>
</comment>
<evidence type="ECO:0000313" key="7">
    <source>
        <dbReference type="Proteomes" id="UP000009885"/>
    </source>
</evidence>
<comment type="similarity">
    <text evidence="1 5">Belongs to the Iojap/RsfS family.</text>
</comment>
<dbReference type="PANTHER" id="PTHR21043">
    <property type="entry name" value="IOJAP SUPERFAMILY ORTHOLOG"/>
    <property type="match status" value="1"/>
</dbReference>
<comment type="function">
    <text evidence="5">Functions as a ribosomal silencing factor. Interacts with ribosomal protein uL14 (rplN), blocking formation of intersubunit bridge B8. Prevents association of the 30S and 50S ribosomal subunits and the formation of functional ribosomes, thus repressing translation.</text>
</comment>
<dbReference type="EMBL" id="AMSQ01000004">
    <property type="protein sequence ID" value="EKU49931.1"/>
    <property type="molecule type" value="Genomic_DNA"/>
</dbReference>
<proteinExistence type="inferred from homology"/>
<dbReference type="PANTHER" id="PTHR21043:SF0">
    <property type="entry name" value="MITOCHONDRIAL ASSEMBLY OF RIBOSOMAL LARGE SUBUNIT PROTEIN 1"/>
    <property type="match status" value="1"/>
</dbReference>
<evidence type="ECO:0000256" key="3">
    <source>
        <dbReference type="ARBA" id="ARBA00022491"/>
    </source>
</evidence>
<dbReference type="PATRIC" id="fig|1229783.3.peg.708"/>
<keyword evidence="4 5" id="KW-0810">Translation regulation</keyword>
<dbReference type="GO" id="GO:0043023">
    <property type="term" value="F:ribosomal large subunit binding"/>
    <property type="evidence" value="ECO:0007669"/>
    <property type="project" value="TreeGrafter"/>
</dbReference>
<name>K9AV28_9STAP</name>
<accession>K9AV28</accession>
<dbReference type="GO" id="GO:0017148">
    <property type="term" value="P:negative regulation of translation"/>
    <property type="evidence" value="ECO:0007669"/>
    <property type="project" value="UniProtKB-UniRule"/>
</dbReference>
<evidence type="ECO:0000313" key="6">
    <source>
        <dbReference type="EMBL" id="EKU49931.1"/>
    </source>
</evidence>
<dbReference type="Proteomes" id="UP000009885">
    <property type="component" value="Unassembled WGS sequence"/>
</dbReference>
<evidence type="ECO:0000256" key="4">
    <source>
        <dbReference type="ARBA" id="ARBA00022845"/>
    </source>
</evidence>
<dbReference type="GO" id="GO:0042256">
    <property type="term" value="P:cytosolic ribosome assembly"/>
    <property type="evidence" value="ECO:0007669"/>
    <property type="project" value="UniProtKB-UniRule"/>
</dbReference>
<dbReference type="Pfam" id="PF02410">
    <property type="entry name" value="RsfS"/>
    <property type="match status" value="1"/>
</dbReference>
<evidence type="ECO:0000256" key="2">
    <source>
        <dbReference type="ARBA" id="ARBA00022490"/>
    </source>
</evidence>
<dbReference type="HAMAP" id="MF_01477">
    <property type="entry name" value="Iojap_RsfS"/>
    <property type="match status" value="1"/>
</dbReference>
<reference evidence="6 7" key="1">
    <citation type="journal article" date="2013" name="Genome Announc.">
        <title>Genome Sequence of Staphylococcus massiliensis Strain S46, Isolated from the Surface of Healthy Human Skin.</title>
        <authorList>
            <person name="Srivastav R."/>
            <person name="Singh A."/>
            <person name="Jangir P.K."/>
            <person name="Kumari C."/>
            <person name="Muduli S."/>
            <person name="Sharma R."/>
        </authorList>
    </citation>
    <scope>NUCLEOTIDE SEQUENCE [LARGE SCALE GENOMIC DNA]</scope>
    <source>
        <strain evidence="6 7">S46</strain>
    </source>
</reference>
<keyword evidence="7" id="KW-1185">Reference proteome</keyword>
<protein>
    <recommendedName>
        <fullName evidence="5">Ribosomal silencing factor RsfS</fullName>
    </recommendedName>
</protein>
<dbReference type="RefSeq" id="WP_009382611.1">
    <property type="nucleotide sequence ID" value="NZ_AMSQ01000004.1"/>
</dbReference>
<gene>
    <name evidence="5" type="primary">rsfS</name>
    <name evidence="6" type="ORF">C273_03515</name>
</gene>
<organism evidence="6 7">
    <name type="scientific">Staphylococcus massiliensis S46</name>
    <dbReference type="NCBI Taxonomy" id="1229783"/>
    <lineage>
        <taxon>Bacteria</taxon>
        <taxon>Bacillati</taxon>
        <taxon>Bacillota</taxon>
        <taxon>Bacilli</taxon>
        <taxon>Bacillales</taxon>
        <taxon>Staphylococcaceae</taxon>
        <taxon>Staphylococcus</taxon>
    </lineage>
</organism>
<dbReference type="STRING" id="1229783.C273_03515"/>
<dbReference type="InterPro" id="IPR004394">
    <property type="entry name" value="Iojap/RsfS/C7orf30"/>
</dbReference>
<dbReference type="eggNOG" id="COG0799">
    <property type="taxonomic scope" value="Bacteria"/>
</dbReference>
<keyword evidence="3 5" id="KW-0678">Repressor</keyword>
<dbReference type="InterPro" id="IPR043519">
    <property type="entry name" value="NT_sf"/>
</dbReference>
<comment type="caution">
    <text evidence="6">The sequence shown here is derived from an EMBL/GenBank/DDBJ whole genome shotgun (WGS) entry which is preliminary data.</text>
</comment>
<sequence length="124" mass="14456">MNSKDLLIESTRAIGDKKGEDIIALDMKGIHDISDYFLICHGNNERQVQAIAKAVKDKAYEKGYDVKRMEGYQEARWTLVDLSDVVVHIFHKDERDYYNLERLYQDATSYSYDEVMNLCHSTQN</sequence>
<dbReference type="NCBIfam" id="TIGR00090">
    <property type="entry name" value="rsfS_iojap_ybeB"/>
    <property type="match status" value="1"/>
</dbReference>
<dbReference type="FunFam" id="3.30.460.10:FF:000015">
    <property type="entry name" value="Ribosomal silencing factor RsfS"/>
    <property type="match status" value="1"/>
</dbReference>
<dbReference type="SUPFAM" id="SSF81301">
    <property type="entry name" value="Nucleotidyltransferase"/>
    <property type="match status" value="1"/>
</dbReference>
<dbReference type="GO" id="GO:0090071">
    <property type="term" value="P:negative regulation of ribosome biogenesis"/>
    <property type="evidence" value="ECO:0007669"/>
    <property type="project" value="UniProtKB-UniRule"/>
</dbReference>